<dbReference type="EMBL" id="RCHS01002011">
    <property type="protein sequence ID" value="RMX50054.1"/>
    <property type="molecule type" value="Genomic_DNA"/>
</dbReference>
<accession>A0A3M6U952</accession>
<sequence>MNGYSSVSTMPTSMSESVPIDSQNQLGGRSEDEELDTDFGQLRIKCFSSEKSQEWTNITDNLDRPVVLNDGMVTFQIKISADNFGNQLCPHKPLSSRQNDVKLPEPAKIRVPLTLSDAEYRASGPVCWSVEDTALQFEVEEYVTRSLDQNIVDQDPEMIYTKRKRHQLDIRTLTINKFLIRKVCGRHKCLDTMETENSIGRLGRWTDILESLGSVPVEINVHIVLFPQLKKRIKTTLKMNICTVFKQTMTIIKAPFKAKLRSLCLLLYLILLYISFLRQESSLNTSGLQLTLQVKLYDAVVAREGSSRLNRPLVKFVKHSGLCLAISLDRLILLRCGDVSSNPGPHQKTSSCLMQNVRIPSDFSSLEMVVVEINNFKYDRSTLLIDCYRPPNNDQFVGYFSDFMKSLVFGRYYSVIA</sequence>
<dbReference type="Proteomes" id="UP000275408">
    <property type="component" value="Unassembled WGS sequence"/>
</dbReference>
<dbReference type="AlphaFoldDB" id="A0A3M6U952"/>
<feature type="compositionally biased region" description="Polar residues" evidence="1">
    <location>
        <begin position="1"/>
        <end position="27"/>
    </location>
</feature>
<organism evidence="2 3">
    <name type="scientific">Pocillopora damicornis</name>
    <name type="common">Cauliflower coral</name>
    <name type="synonym">Millepora damicornis</name>
    <dbReference type="NCBI Taxonomy" id="46731"/>
    <lineage>
        <taxon>Eukaryota</taxon>
        <taxon>Metazoa</taxon>
        <taxon>Cnidaria</taxon>
        <taxon>Anthozoa</taxon>
        <taxon>Hexacorallia</taxon>
        <taxon>Scleractinia</taxon>
        <taxon>Astrocoeniina</taxon>
        <taxon>Pocilloporidae</taxon>
        <taxon>Pocillopora</taxon>
    </lineage>
</organism>
<comment type="caution">
    <text evidence="2">The sequence shown here is derived from an EMBL/GenBank/DDBJ whole genome shotgun (WGS) entry which is preliminary data.</text>
</comment>
<evidence type="ECO:0000256" key="1">
    <source>
        <dbReference type="SAM" id="MobiDB-lite"/>
    </source>
</evidence>
<name>A0A3M6U952_POCDA</name>
<proteinExistence type="predicted"/>
<gene>
    <name evidence="2" type="ORF">pdam_00002954</name>
</gene>
<evidence type="ECO:0000313" key="2">
    <source>
        <dbReference type="EMBL" id="RMX50054.1"/>
    </source>
</evidence>
<keyword evidence="3" id="KW-1185">Reference proteome</keyword>
<evidence type="ECO:0000313" key="3">
    <source>
        <dbReference type="Proteomes" id="UP000275408"/>
    </source>
</evidence>
<protein>
    <submittedName>
        <fullName evidence="2">Uncharacterized protein</fullName>
    </submittedName>
</protein>
<reference evidence="2 3" key="1">
    <citation type="journal article" date="2018" name="Sci. Rep.">
        <title>Comparative analysis of the Pocillopora damicornis genome highlights role of immune system in coral evolution.</title>
        <authorList>
            <person name="Cunning R."/>
            <person name="Bay R.A."/>
            <person name="Gillette P."/>
            <person name="Baker A.C."/>
            <person name="Traylor-Knowles N."/>
        </authorList>
    </citation>
    <scope>NUCLEOTIDE SEQUENCE [LARGE SCALE GENOMIC DNA]</scope>
    <source>
        <strain evidence="2">RSMAS</strain>
        <tissue evidence="2">Whole animal</tissue>
    </source>
</reference>
<feature type="region of interest" description="Disordered" evidence="1">
    <location>
        <begin position="1"/>
        <end position="34"/>
    </location>
</feature>